<reference evidence="2 3" key="1">
    <citation type="journal article" date="2021" name="Elife">
        <title>Chloroplast acquisition without the gene transfer in kleptoplastic sea slugs, Plakobranchus ocellatus.</title>
        <authorList>
            <person name="Maeda T."/>
            <person name="Takahashi S."/>
            <person name="Yoshida T."/>
            <person name="Shimamura S."/>
            <person name="Takaki Y."/>
            <person name="Nagai Y."/>
            <person name="Toyoda A."/>
            <person name="Suzuki Y."/>
            <person name="Arimoto A."/>
            <person name="Ishii H."/>
            <person name="Satoh N."/>
            <person name="Nishiyama T."/>
            <person name="Hasebe M."/>
            <person name="Maruyama T."/>
            <person name="Minagawa J."/>
            <person name="Obokata J."/>
            <person name="Shigenobu S."/>
        </authorList>
    </citation>
    <scope>NUCLEOTIDE SEQUENCE [LARGE SCALE GENOMIC DNA]</scope>
</reference>
<dbReference type="EMBL" id="BLXT01002947">
    <property type="protein sequence ID" value="GFN99182.1"/>
    <property type="molecule type" value="Genomic_DNA"/>
</dbReference>
<feature type="region of interest" description="Disordered" evidence="1">
    <location>
        <begin position="40"/>
        <end position="96"/>
    </location>
</feature>
<proteinExistence type="predicted"/>
<evidence type="ECO:0000313" key="3">
    <source>
        <dbReference type="Proteomes" id="UP000735302"/>
    </source>
</evidence>
<sequence>MVVNHEFTKNQTDQYEQTLDEHHHTVIAINLIPNLQLPDQLESTARVHSSSPQPESTARVHSPSPQLESTARVHSPSPQPESTARVHSPSPQSLKISPCATISCYHDIF</sequence>
<organism evidence="2 3">
    <name type="scientific">Plakobranchus ocellatus</name>
    <dbReference type="NCBI Taxonomy" id="259542"/>
    <lineage>
        <taxon>Eukaryota</taxon>
        <taxon>Metazoa</taxon>
        <taxon>Spiralia</taxon>
        <taxon>Lophotrochozoa</taxon>
        <taxon>Mollusca</taxon>
        <taxon>Gastropoda</taxon>
        <taxon>Heterobranchia</taxon>
        <taxon>Euthyneura</taxon>
        <taxon>Panpulmonata</taxon>
        <taxon>Sacoglossa</taxon>
        <taxon>Placobranchoidea</taxon>
        <taxon>Plakobranchidae</taxon>
        <taxon>Plakobranchus</taxon>
    </lineage>
</organism>
<comment type="caution">
    <text evidence="2">The sequence shown here is derived from an EMBL/GenBank/DDBJ whole genome shotgun (WGS) entry which is preliminary data.</text>
</comment>
<protein>
    <submittedName>
        <fullName evidence="2">Uncharacterized protein</fullName>
    </submittedName>
</protein>
<name>A0AAV3ZWF9_9GAST</name>
<accession>A0AAV3ZWF9</accession>
<keyword evidence="3" id="KW-1185">Reference proteome</keyword>
<dbReference type="AlphaFoldDB" id="A0AAV3ZWF9"/>
<gene>
    <name evidence="2" type="ORF">PoB_002568800</name>
</gene>
<feature type="compositionally biased region" description="Polar residues" evidence="1">
    <location>
        <begin position="41"/>
        <end position="56"/>
    </location>
</feature>
<evidence type="ECO:0000313" key="2">
    <source>
        <dbReference type="EMBL" id="GFN99182.1"/>
    </source>
</evidence>
<evidence type="ECO:0000256" key="1">
    <source>
        <dbReference type="SAM" id="MobiDB-lite"/>
    </source>
</evidence>
<dbReference type="Proteomes" id="UP000735302">
    <property type="component" value="Unassembled WGS sequence"/>
</dbReference>